<comment type="caution">
    <text evidence="2">The sequence shown here is derived from an EMBL/GenBank/DDBJ whole genome shotgun (WGS) entry which is preliminary data.</text>
</comment>
<feature type="compositionally biased region" description="Polar residues" evidence="1">
    <location>
        <begin position="161"/>
        <end position="170"/>
    </location>
</feature>
<feature type="compositionally biased region" description="Low complexity" evidence="1">
    <location>
        <begin position="13"/>
        <end position="34"/>
    </location>
</feature>
<evidence type="ECO:0000313" key="2">
    <source>
        <dbReference type="EMBL" id="KAF4036971.1"/>
    </source>
</evidence>
<evidence type="ECO:0000313" key="4">
    <source>
        <dbReference type="Proteomes" id="UP000602510"/>
    </source>
</evidence>
<feature type="region of interest" description="Disordered" evidence="1">
    <location>
        <begin position="135"/>
        <end position="232"/>
    </location>
</feature>
<evidence type="ECO:0000256" key="1">
    <source>
        <dbReference type="SAM" id="MobiDB-lite"/>
    </source>
</evidence>
<dbReference type="EMBL" id="JAACNO010002976">
    <property type="protein sequence ID" value="KAF4129240.1"/>
    <property type="molecule type" value="Genomic_DNA"/>
</dbReference>
<protein>
    <submittedName>
        <fullName evidence="2">Uncharacterized protein</fullName>
    </submittedName>
</protein>
<proteinExistence type="predicted"/>
<feature type="compositionally biased region" description="Low complexity" evidence="1">
    <location>
        <begin position="190"/>
        <end position="203"/>
    </location>
</feature>
<dbReference type="Proteomes" id="UP000704712">
    <property type="component" value="Unassembled WGS sequence"/>
</dbReference>
<reference evidence="2" key="1">
    <citation type="submission" date="2020-04" db="EMBL/GenBank/DDBJ databases">
        <title>Hybrid Assembly of Korean Phytophthora infestans isolates.</title>
        <authorList>
            <person name="Prokchorchik M."/>
            <person name="Lee Y."/>
            <person name="Seo J."/>
            <person name="Cho J.-H."/>
            <person name="Park Y.-E."/>
            <person name="Jang D.-C."/>
            <person name="Im J.-S."/>
            <person name="Choi J.-G."/>
            <person name="Park H.-J."/>
            <person name="Lee G.-B."/>
            <person name="Lee Y.-G."/>
            <person name="Hong S.-Y."/>
            <person name="Cho K."/>
            <person name="Sohn K.H."/>
        </authorList>
    </citation>
    <scope>NUCLEOTIDE SEQUENCE</scope>
    <source>
        <strain evidence="2">KR_1_A1</strain>
        <strain evidence="3">KR_2_A2</strain>
    </source>
</reference>
<dbReference type="EMBL" id="WSZM01000253">
    <property type="protein sequence ID" value="KAF4036971.1"/>
    <property type="molecule type" value="Genomic_DNA"/>
</dbReference>
<name>A0A833T9Z5_PHYIN</name>
<evidence type="ECO:0000313" key="3">
    <source>
        <dbReference type="EMBL" id="KAF4129240.1"/>
    </source>
</evidence>
<dbReference type="Proteomes" id="UP000602510">
    <property type="component" value="Unassembled WGS sequence"/>
</dbReference>
<keyword evidence="4" id="KW-1185">Reference proteome</keyword>
<organism evidence="2 4">
    <name type="scientific">Phytophthora infestans</name>
    <name type="common">Potato late blight agent</name>
    <name type="synonym">Botrytis infestans</name>
    <dbReference type="NCBI Taxonomy" id="4787"/>
    <lineage>
        <taxon>Eukaryota</taxon>
        <taxon>Sar</taxon>
        <taxon>Stramenopiles</taxon>
        <taxon>Oomycota</taxon>
        <taxon>Peronosporomycetes</taxon>
        <taxon>Peronosporales</taxon>
        <taxon>Peronosporaceae</taxon>
        <taxon>Phytophthora</taxon>
    </lineage>
</organism>
<feature type="region of interest" description="Disordered" evidence="1">
    <location>
        <begin position="1"/>
        <end position="115"/>
    </location>
</feature>
<gene>
    <name evidence="2" type="ORF">GN244_ATG10953</name>
    <name evidence="3" type="ORF">GN958_ATG21504</name>
</gene>
<dbReference type="AlphaFoldDB" id="A0A833T9Z5"/>
<feature type="compositionally biased region" description="Basic and acidic residues" evidence="1">
    <location>
        <begin position="35"/>
        <end position="44"/>
    </location>
</feature>
<accession>A0A833T9Z5</accession>
<sequence length="282" mass="30992">MSKTELPLVPTARSSNSSSSGRSNLHSSSSINSERSVRSLYREEDREEEPQESSGGLWDEVEHFLNKPSPNLSNLSGKTSKVDKPPSKLPSLNGRRASPDNQATKSRASIGPKTIDPKLLQEAFAYANQLQQMSLADEDAEQQRSRNNKTKMHMQRAALGRTNSSSSLLSNGRAGRAKSFSSETRKQKAKAASSSAYSSSVKPKAVRKKRSTFEESPLSVEMGSKAKSKGHMDPQTLQALVSNLQNGTRLDELRRELAVSRQSMAISRQVLQDAAQNFFQSH</sequence>
<feature type="compositionally biased region" description="Polar residues" evidence="1">
    <location>
        <begin position="68"/>
        <end position="79"/>
    </location>
</feature>